<dbReference type="OrthoDB" id="2080662at2"/>
<evidence type="ECO:0008006" key="3">
    <source>
        <dbReference type="Google" id="ProtNLM"/>
    </source>
</evidence>
<dbReference type="PANTHER" id="PTHR47112">
    <property type="entry name" value="PX DOMAIN-CONTAINING PROTEIN"/>
    <property type="match status" value="1"/>
</dbReference>
<dbReference type="KEGG" id="psty:BFS30_22200"/>
<organism evidence="1 2">
    <name type="scientific">Pedobacter steynii</name>
    <dbReference type="NCBI Taxonomy" id="430522"/>
    <lineage>
        <taxon>Bacteria</taxon>
        <taxon>Pseudomonadati</taxon>
        <taxon>Bacteroidota</taxon>
        <taxon>Sphingobacteriia</taxon>
        <taxon>Sphingobacteriales</taxon>
        <taxon>Sphingobacteriaceae</taxon>
        <taxon>Pedobacter</taxon>
    </lineage>
</organism>
<dbReference type="AlphaFoldDB" id="A0A1D7QLY1"/>
<dbReference type="SUPFAM" id="SSF54001">
    <property type="entry name" value="Cysteine proteinases"/>
    <property type="match status" value="1"/>
</dbReference>
<name>A0A1D7QLY1_9SPHI</name>
<evidence type="ECO:0000313" key="2">
    <source>
        <dbReference type="Proteomes" id="UP000094313"/>
    </source>
</evidence>
<sequence>MNALVGTQNIFDPTWVTKFSEIKSELKTGDLILVHGRYPFSWVVTFLQGSNWGHTAMVVLAKDIDPENKLGLPPLLLWEANTLIKDAAINRWGTVQTYKEGPMLVDLEERLYHTQNQFDNVTLAYKPLITEAILDFTGLPELFDEFIDKKFPGNSEIIYSVYLGRRYNRVSNQPENEISLDINFSTGDVRFLGFNNGLKMIESLSEVDIDKEKIYCSELVAYTYKKLGLLTQNHVSNAYAPKDFSNEGTIRLLDNAFLGQEMFFNMNL</sequence>
<protein>
    <recommendedName>
        <fullName evidence="3">Permuted papain-like amidase enzyme, YaeF/YiiX, C92 family</fullName>
    </recommendedName>
</protein>
<keyword evidence="2" id="KW-1185">Reference proteome</keyword>
<gene>
    <name evidence="1" type="ORF">BFS30_22200</name>
</gene>
<accession>A0A1D7QLY1</accession>
<dbReference type="RefSeq" id="WP_069381291.1">
    <property type="nucleotide sequence ID" value="NZ_CP017141.1"/>
</dbReference>
<dbReference type="Proteomes" id="UP000094313">
    <property type="component" value="Chromosome"/>
</dbReference>
<dbReference type="PANTHER" id="PTHR47112:SF1">
    <property type="entry name" value="PX DOMAIN-CONTAINING PROTEIN"/>
    <property type="match status" value="1"/>
</dbReference>
<reference evidence="1 2" key="1">
    <citation type="submission" date="2016-08" db="EMBL/GenBank/DDBJ databases">
        <authorList>
            <person name="Seilhamer J.J."/>
        </authorList>
    </citation>
    <scope>NUCLEOTIDE SEQUENCE [LARGE SCALE GENOMIC DNA]</scope>
    <source>
        <strain evidence="1 2">DX4</strain>
    </source>
</reference>
<evidence type="ECO:0000313" key="1">
    <source>
        <dbReference type="EMBL" id="AOM79629.1"/>
    </source>
</evidence>
<dbReference type="Gene3D" id="3.90.1720.10">
    <property type="entry name" value="endopeptidase domain like (from Nostoc punctiforme)"/>
    <property type="match status" value="1"/>
</dbReference>
<dbReference type="InterPro" id="IPR038765">
    <property type="entry name" value="Papain-like_cys_pep_sf"/>
</dbReference>
<dbReference type="EMBL" id="CP017141">
    <property type="protein sequence ID" value="AOM79629.1"/>
    <property type="molecule type" value="Genomic_DNA"/>
</dbReference>
<proteinExistence type="predicted"/>